<comment type="similarity">
    <text evidence="2">Belongs to the RNA polymerase beta' chain family.</text>
</comment>
<evidence type="ECO:0000256" key="5">
    <source>
        <dbReference type="ARBA" id="ARBA00022679"/>
    </source>
</evidence>
<name>A0AAV7J9D7_COTGL</name>
<dbReference type="GO" id="GO:0006351">
    <property type="term" value="P:DNA-templated transcription"/>
    <property type="evidence" value="ECO:0007669"/>
    <property type="project" value="InterPro"/>
</dbReference>
<dbReference type="GO" id="GO:0003899">
    <property type="term" value="F:DNA-directed RNA polymerase activity"/>
    <property type="evidence" value="ECO:0007669"/>
    <property type="project" value="UniProtKB-EC"/>
</dbReference>
<evidence type="ECO:0000256" key="2">
    <source>
        <dbReference type="ARBA" id="ARBA00006460"/>
    </source>
</evidence>
<dbReference type="SUPFAM" id="SSF48371">
    <property type="entry name" value="ARM repeat"/>
    <property type="match status" value="1"/>
</dbReference>
<keyword evidence="11" id="KW-0539">Nucleus</keyword>
<evidence type="ECO:0000256" key="12">
    <source>
        <dbReference type="ARBA" id="ARBA00048552"/>
    </source>
</evidence>
<evidence type="ECO:0000256" key="4">
    <source>
        <dbReference type="ARBA" id="ARBA00022478"/>
    </source>
</evidence>
<keyword evidence="10" id="KW-0804">Transcription</keyword>
<sequence length="817" mass="91952">MEETLESKILKELSDIREKAGKACLRELHRSNSPLIMTLSGSKGVILIFRQMIACVGQQAISGHRVPNGFEDRALPHFDRHSKIPAAKGFVSNSFYSGLTPTEFVFHTMGGREGLVDTAVKTAETGYMQRRLMKNLEDLGLHYDKTVRNYSGGIVQFEYGGDSMDPTYMEGKDCPVDYKRVLDHVRAKVPDKNGDALSGSEVVSAASLLLAKDDFKCLSEEFKNELTAFLTTVARKISMLRKKYPPSIKAAQQLERITLTQMTLKTFHFAGVASMNITQGVPRIKEIINASSKISTPIITAYLTEDENEDFARRVKGRIEKTTLGEVTEYFEEVILSDSCFLLVKLDIGRIKLLMLEVDVNSIKYSLETAKLKKHFKEVRVHSSSILTIVPVANAKQSMSHSLNILKEAVPKVIIKGMPSVSRAIIHIDEQAGESGSNEEERKVTKKKKFKLFVEGDNLREVMATPGIFNTKTTSNNTMEVFKTLGIEAARSTIMTEIKLVMENHGMSIDRRHSMLVADLMTSYGEVNGITRQGLAKMKESVLNLASFESTADHLFDAAYYGQTDVISGVSEAIIMGIPAPIGTEYLNYFIKMTKKNLKNRQFWAEIHKNNPKYKKKPRVVPAFTIQALQENTIVAKPPKFGLYKPNPPKPSKFRKFYEREELDFHHYLPMFFDGLTETEHPYKFLVEQGISDMLEHGGPKILPVVPQLIIPIKNALNTKVPEIICTTMRALQRLVRSADCVGESLVPYFRQILPIPNLLKDRNVNLGEGIDYSQQRGENPADLIQETLEVLERYGGEDAFINIKYMVPTYESCMMN</sequence>
<keyword evidence="6" id="KW-0548">Nucleotidyltransferase</keyword>
<dbReference type="SUPFAM" id="SSF64484">
    <property type="entry name" value="beta and beta-prime subunits of DNA dependent RNA-polymerase"/>
    <property type="match status" value="1"/>
</dbReference>
<dbReference type="Gene3D" id="6.10.250.2940">
    <property type="match status" value="1"/>
</dbReference>
<keyword evidence="8" id="KW-0862">Zinc</keyword>
<protein>
    <recommendedName>
        <fullName evidence="3">DNA-directed RNA polymerase</fullName>
        <ecNumber evidence="3">2.7.7.6</ecNumber>
    </recommendedName>
</protein>
<dbReference type="Pfam" id="PF10274">
    <property type="entry name" value="ParcG"/>
    <property type="match status" value="1"/>
</dbReference>
<comment type="subcellular location">
    <subcellularLocation>
        <location evidence="1">Nucleus</location>
    </subcellularLocation>
</comment>
<organism evidence="15 16">
    <name type="scientific">Cotesia glomerata</name>
    <name type="common">Lepidopteran parasitic wasp</name>
    <name type="synonym">Apanteles glomeratus</name>
    <dbReference type="NCBI Taxonomy" id="32391"/>
    <lineage>
        <taxon>Eukaryota</taxon>
        <taxon>Metazoa</taxon>
        <taxon>Ecdysozoa</taxon>
        <taxon>Arthropoda</taxon>
        <taxon>Hexapoda</taxon>
        <taxon>Insecta</taxon>
        <taxon>Pterygota</taxon>
        <taxon>Neoptera</taxon>
        <taxon>Endopterygota</taxon>
        <taxon>Hymenoptera</taxon>
        <taxon>Apocrita</taxon>
        <taxon>Ichneumonoidea</taxon>
        <taxon>Braconidae</taxon>
        <taxon>Microgastrinae</taxon>
        <taxon>Cotesia</taxon>
    </lineage>
</organism>
<dbReference type="EC" id="2.7.7.6" evidence="3"/>
<dbReference type="PANTHER" id="PTHR48446">
    <property type="entry name" value="DNA-DIRECTED RNA POLYMERASE SUBUNIT BETA' N-TERMINAL SECTION"/>
    <property type="match status" value="1"/>
</dbReference>
<dbReference type="Proteomes" id="UP000826195">
    <property type="component" value="Unassembled WGS sequence"/>
</dbReference>
<evidence type="ECO:0000259" key="13">
    <source>
        <dbReference type="Pfam" id="PF04998"/>
    </source>
</evidence>
<evidence type="ECO:0000256" key="1">
    <source>
        <dbReference type="ARBA" id="ARBA00004123"/>
    </source>
</evidence>
<dbReference type="Gene3D" id="1.10.150.390">
    <property type="match status" value="1"/>
</dbReference>
<evidence type="ECO:0000256" key="3">
    <source>
        <dbReference type="ARBA" id="ARBA00012418"/>
    </source>
</evidence>
<dbReference type="InterPro" id="IPR016024">
    <property type="entry name" value="ARM-type_fold"/>
</dbReference>
<dbReference type="AlphaFoldDB" id="A0AAV7J9D7"/>
<gene>
    <name evidence="15" type="ORF">KQX54_021666</name>
</gene>
<evidence type="ECO:0000256" key="8">
    <source>
        <dbReference type="ARBA" id="ARBA00022833"/>
    </source>
</evidence>
<evidence type="ECO:0000256" key="7">
    <source>
        <dbReference type="ARBA" id="ARBA00022723"/>
    </source>
</evidence>
<dbReference type="InterPro" id="IPR019399">
    <property type="entry name" value="Parkin_co-regulated_protein"/>
</dbReference>
<evidence type="ECO:0000313" key="15">
    <source>
        <dbReference type="EMBL" id="KAH0568967.1"/>
    </source>
</evidence>
<dbReference type="Pfam" id="PF05000">
    <property type="entry name" value="RNA_pol_Rpb1_4"/>
    <property type="match status" value="1"/>
</dbReference>
<comment type="catalytic activity">
    <reaction evidence="12">
        <text>RNA(n) + a ribonucleoside 5'-triphosphate = RNA(n+1) + diphosphate</text>
        <dbReference type="Rhea" id="RHEA:21248"/>
        <dbReference type="Rhea" id="RHEA-COMP:14527"/>
        <dbReference type="Rhea" id="RHEA-COMP:17342"/>
        <dbReference type="ChEBI" id="CHEBI:33019"/>
        <dbReference type="ChEBI" id="CHEBI:61557"/>
        <dbReference type="ChEBI" id="CHEBI:140395"/>
        <dbReference type="EC" id="2.7.7.6"/>
    </reaction>
</comment>
<dbReference type="InterPro" id="IPR035698">
    <property type="entry name" value="RNAP_III_Rpc1_C"/>
</dbReference>
<keyword evidence="4" id="KW-0240">DNA-directed RNA polymerase</keyword>
<keyword evidence="5" id="KW-0808">Transferase</keyword>
<keyword evidence="16" id="KW-1185">Reference proteome</keyword>
<dbReference type="InterPro" id="IPR007081">
    <property type="entry name" value="RNA_pol_Rpb1_5"/>
</dbReference>
<accession>A0AAV7J9D7</accession>
<comment type="caution">
    <text evidence="15">The sequence shown here is derived from an EMBL/GenBank/DDBJ whole genome shotgun (WGS) entry which is preliminary data.</text>
</comment>
<dbReference type="FunFam" id="1.10.150.390:FF:000004">
    <property type="entry name" value="DNA-directed RNA polymerase subunit"/>
    <property type="match status" value="1"/>
</dbReference>
<dbReference type="InterPro" id="IPR007083">
    <property type="entry name" value="RNA_pol_Rpb1_4"/>
</dbReference>
<dbReference type="GO" id="GO:0046872">
    <property type="term" value="F:metal ion binding"/>
    <property type="evidence" value="ECO:0007669"/>
    <property type="project" value="UniProtKB-KW"/>
</dbReference>
<dbReference type="GO" id="GO:0003677">
    <property type="term" value="F:DNA binding"/>
    <property type="evidence" value="ECO:0007669"/>
    <property type="project" value="InterPro"/>
</dbReference>
<proteinExistence type="inferred from homology"/>
<evidence type="ECO:0000256" key="9">
    <source>
        <dbReference type="ARBA" id="ARBA00022842"/>
    </source>
</evidence>
<dbReference type="Gene3D" id="1.10.132.30">
    <property type="match status" value="1"/>
</dbReference>
<keyword evidence="9" id="KW-0460">Magnesium</keyword>
<dbReference type="Pfam" id="PF04998">
    <property type="entry name" value="RNA_pol_Rpb1_5"/>
    <property type="match status" value="1"/>
</dbReference>
<dbReference type="CDD" id="cd02736">
    <property type="entry name" value="RNAP_III_Rpc1_C"/>
    <property type="match status" value="1"/>
</dbReference>
<dbReference type="InterPro" id="IPR015700">
    <property type="entry name" value="RPC1"/>
</dbReference>
<reference evidence="15 16" key="1">
    <citation type="journal article" date="2021" name="J. Hered.">
        <title>A chromosome-level genome assembly of the parasitoid wasp, Cotesia glomerata (Hymenoptera: Braconidae).</title>
        <authorList>
            <person name="Pinto B.J."/>
            <person name="Weis J.J."/>
            <person name="Gamble T."/>
            <person name="Ode P.J."/>
            <person name="Paul R."/>
            <person name="Zaspel J.M."/>
        </authorList>
    </citation>
    <scope>NUCLEOTIDE SEQUENCE [LARGE SCALE GENOMIC DNA]</scope>
    <source>
        <strain evidence="15">CgM1</strain>
    </source>
</reference>
<evidence type="ECO:0000256" key="11">
    <source>
        <dbReference type="ARBA" id="ARBA00023242"/>
    </source>
</evidence>
<dbReference type="Gene3D" id="6.20.50.80">
    <property type="match status" value="1"/>
</dbReference>
<keyword evidence="7" id="KW-0479">Metal-binding</keyword>
<evidence type="ECO:0000256" key="10">
    <source>
        <dbReference type="ARBA" id="ARBA00023163"/>
    </source>
</evidence>
<dbReference type="EMBL" id="JAHXZJ010000001">
    <property type="protein sequence ID" value="KAH0568967.1"/>
    <property type="molecule type" value="Genomic_DNA"/>
</dbReference>
<dbReference type="GO" id="GO:0000428">
    <property type="term" value="C:DNA-directed RNA polymerase complex"/>
    <property type="evidence" value="ECO:0007669"/>
    <property type="project" value="UniProtKB-KW"/>
</dbReference>
<feature type="domain" description="RNA polymerase Rpb1" evidence="14">
    <location>
        <begin position="1"/>
        <end position="91"/>
    </location>
</feature>
<evidence type="ECO:0000313" key="16">
    <source>
        <dbReference type="Proteomes" id="UP000826195"/>
    </source>
</evidence>
<dbReference type="GO" id="GO:0005634">
    <property type="term" value="C:nucleus"/>
    <property type="evidence" value="ECO:0007669"/>
    <property type="project" value="UniProtKB-SubCell"/>
</dbReference>
<dbReference type="PANTHER" id="PTHR48446:SF1">
    <property type="entry name" value="DNA-DIRECTED RNA POLYMERASE SUBUNIT BETA' N-TERMINAL SECTION"/>
    <property type="match status" value="1"/>
</dbReference>
<evidence type="ECO:0000256" key="6">
    <source>
        <dbReference type="ARBA" id="ARBA00022695"/>
    </source>
</evidence>
<feature type="domain" description="RNA polymerase Rpb1" evidence="13">
    <location>
        <begin position="98"/>
        <end position="542"/>
    </location>
</feature>
<dbReference type="InterPro" id="IPR038120">
    <property type="entry name" value="Rpb1_funnel_sf"/>
</dbReference>
<evidence type="ECO:0000259" key="14">
    <source>
        <dbReference type="Pfam" id="PF05000"/>
    </source>
</evidence>